<accession>A0A653BK31</accession>
<keyword evidence="11" id="KW-1185">Reference proteome</keyword>
<evidence type="ECO:0000256" key="5">
    <source>
        <dbReference type="ARBA" id="ARBA00022833"/>
    </source>
</evidence>
<keyword evidence="3" id="KW-0677">Repeat</keyword>
<evidence type="ECO:0000256" key="2">
    <source>
        <dbReference type="ARBA" id="ARBA00022723"/>
    </source>
</evidence>
<evidence type="ECO:0000259" key="9">
    <source>
        <dbReference type="PROSITE" id="PS50157"/>
    </source>
</evidence>
<dbReference type="AlphaFoldDB" id="A0A653BK31"/>
<dbReference type="EMBL" id="CAACVG010001960">
    <property type="protein sequence ID" value="VEN35919.1"/>
    <property type="molecule type" value="Genomic_DNA"/>
</dbReference>
<keyword evidence="6" id="KW-0238">DNA-binding</keyword>
<evidence type="ECO:0000256" key="4">
    <source>
        <dbReference type="ARBA" id="ARBA00022771"/>
    </source>
</evidence>
<evidence type="ECO:0000256" key="7">
    <source>
        <dbReference type="ARBA" id="ARBA00023242"/>
    </source>
</evidence>
<dbReference type="SMART" id="SM00355">
    <property type="entry name" value="ZnF_C2H2"/>
    <property type="match status" value="19"/>
</dbReference>
<dbReference type="SUPFAM" id="SSF57667">
    <property type="entry name" value="beta-beta-alpha zinc fingers"/>
    <property type="match status" value="3"/>
</dbReference>
<comment type="subcellular location">
    <subcellularLocation>
        <location evidence="1">Nucleus</location>
    </subcellularLocation>
</comment>
<dbReference type="OrthoDB" id="6747683at2759"/>
<keyword evidence="4 8" id="KW-0863">Zinc-finger</keyword>
<dbReference type="Pfam" id="PF00096">
    <property type="entry name" value="zf-C2H2"/>
    <property type="match status" value="3"/>
</dbReference>
<feature type="domain" description="C2H2-type" evidence="9">
    <location>
        <begin position="133"/>
        <end position="160"/>
    </location>
</feature>
<dbReference type="GO" id="GO:0008270">
    <property type="term" value="F:zinc ion binding"/>
    <property type="evidence" value="ECO:0007669"/>
    <property type="project" value="UniProtKB-KW"/>
</dbReference>
<evidence type="ECO:0000256" key="6">
    <source>
        <dbReference type="ARBA" id="ARBA00023125"/>
    </source>
</evidence>
<keyword evidence="2" id="KW-0479">Metal-binding</keyword>
<evidence type="ECO:0000256" key="3">
    <source>
        <dbReference type="ARBA" id="ARBA00022737"/>
    </source>
</evidence>
<proteinExistence type="predicted"/>
<evidence type="ECO:0000256" key="8">
    <source>
        <dbReference type="PROSITE-ProRule" id="PRU00042"/>
    </source>
</evidence>
<feature type="domain" description="C2H2-type" evidence="9">
    <location>
        <begin position="415"/>
        <end position="438"/>
    </location>
</feature>
<dbReference type="Proteomes" id="UP000410492">
    <property type="component" value="Unassembled WGS sequence"/>
</dbReference>
<dbReference type="PANTHER" id="PTHR24392">
    <property type="entry name" value="ZINC FINGER PROTEIN"/>
    <property type="match status" value="1"/>
</dbReference>
<dbReference type="InterPro" id="IPR036236">
    <property type="entry name" value="Znf_C2H2_sf"/>
</dbReference>
<dbReference type="PROSITE" id="PS00028">
    <property type="entry name" value="ZINC_FINGER_C2H2_1"/>
    <property type="match status" value="9"/>
</dbReference>
<dbReference type="PROSITE" id="PS50157">
    <property type="entry name" value="ZINC_FINGER_C2H2_2"/>
    <property type="match status" value="3"/>
</dbReference>
<keyword evidence="7" id="KW-0539">Nucleus</keyword>
<gene>
    <name evidence="10" type="ORF">CALMAC_LOCUS1686</name>
</gene>
<organism evidence="10 11">
    <name type="scientific">Callosobruchus maculatus</name>
    <name type="common">Southern cowpea weevil</name>
    <name type="synonym">Pulse bruchid</name>
    <dbReference type="NCBI Taxonomy" id="64391"/>
    <lineage>
        <taxon>Eukaryota</taxon>
        <taxon>Metazoa</taxon>
        <taxon>Ecdysozoa</taxon>
        <taxon>Arthropoda</taxon>
        <taxon>Hexapoda</taxon>
        <taxon>Insecta</taxon>
        <taxon>Pterygota</taxon>
        <taxon>Neoptera</taxon>
        <taxon>Endopterygota</taxon>
        <taxon>Coleoptera</taxon>
        <taxon>Polyphaga</taxon>
        <taxon>Cucujiformia</taxon>
        <taxon>Chrysomeloidea</taxon>
        <taxon>Chrysomelidae</taxon>
        <taxon>Bruchinae</taxon>
        <taxon>Bruchini</taxon>
        <taxon>Callosobruchus</taxon>
    </lineage>
</organism>
<dbReference type="Gene3D" id="3.30.160.60">
    <property type="entry name" value="Classic Zinc Finger"/>
    <property type="match status" value="9"/>
</dbReference>
<keyword evidence="5" id="KW-0862">Zinc</keyword>
<reference evidence="10 11" key="1">
    <citation type="submission" date="2019-01" db="EMBL/GenBank/DDBJ databases">
        <authorList>
            <person name="Sayadi A."/>
        </authorList>
    </citation>
    <scope>NUCLEOTIDE SEQUENCE [LARGE SCALE GENOMIC DNA]</scope>
</reference>
<feature type="domain" description="C2H2-type" evidence="9">
    <location>
        <begin position="348"/>
        <end position="371"/>
    </location>
</feature>
<evidence type="ECO:0000313" key="11">
    <source>
        <dbReference type="Proteomes" id="UP000410492"/>
    </source>
</evidence>
<dbReference type="InterPro" id="IPR013087">
    <property type="entry name" value="Znf_C2H2_type"/>
</dbReference>
<evidence type="ECO:0000256" key="1">
    <source>
        <dbReference type="ARBA" id="ARBA00004123"/>
    </source>
</evidence>
<name>A0A653BK31_CALMS</name>
<dbReference type="GO" id="GO:0003677">
    <property type="term" value="F:DNA binding"/>
    <property type="evidence" value="ECO:0007669"/>
    <property type="project" value="UniProtKB-KW"/>
</dbReference>
<dbReference type="GO" id="GO:0005634">
    <property type="term" value="C:nucleus"/>
    <property type="evidence" value="ECO:0007669"/>
    <property type="project" value="UniProtKB-SubCell"/>
</dbReference>
<sequence>MNIDKMIKVEEFECDMGRQEYEDFTQSTGEYATTEVNRLHTEVFIKNEMDTSTDILLERIRDSNESPSRLIKLEKADPEMSVDEQGYTDALQLNEELNIENLTFTNAGASYLDSAMRADEQAQVDSNTGGDLFYCHHCDYATSSKFHLTFHMKFHRKKRHTYNCCYCKFQTNLRRLFSSHLKTHSTNYSQFEFVNVKEESVDPGTSDVEASNRNCIHCSAVFKDEAYLQDHIIEKHPNFISSVTRKIYHCTKCPFKTTISSKYFYTHLMQHPDISVLNRGTKCLYCGKLFENKVVLDDHIIKKHPNFASSVTRKIHECTKCDYKTTLKNFFKLHMLKHPETSACYSLRKCPHCDKAFALKISLDEHIVKNHPSFISSISRSVHECITCTYKTVKRNNMKKHMVQHPELVANRLIRRCDYCDKTFLQKRSLNDHILEEHPDFIASVSSKVYTCSECDFKTIVISAFQRHLLEHHGIAVNTKLNNCPHCDEAFERKTALDNHILKKHKDFSESVSRQIHECTHCPFKTTIRRYLDRHQLKHPETAANFSFSVCEHCGKSYKSKTMLDDHIIRKHPSFLASTTSKIHACSNCDYKTTLMHFYKLHLLKHPETACDYDYSRCPHCDKEFVRKMSLDDHIVKNHPSFISSVTCTIHKCTQCSFKTVVRHKLTKHMEQHPEIAGNRVINKCIHCDKIVEQNDHISNNHPIGSKMHQCEFKTIAIPADDKHKICQHCNARFKKQMGLDNHMLKKHPDFVASVSSKVHECSNCDFKTTVLRDFQRHQLKHSHTVVKLNFNPCMYCNASFKSVGALDRHITRWHQNVISSNK</sequence>
<evidence type="ECO:0000313" key="10">
    <source>
        <dbReference type="EMBL" id="VEN35919.1"/>
    </source>
</evidence>
<protein>
    <recommendedName>
        <fullName evidence="9">C2H2-type domain-containing protein</fullName>
    </recommendedName>
</protein>